<dbReference type="Proteomes" id="UP000295293">
    <property type="component" value="Unassembled WGS sequence"/>
</dbReference>
<dbReference type="PANTHER" id="PTHR34817:SF1">
    <property type="entry name" value="NUCLEOTIDYLTRANSFERASE"/>
    <property type="match status" value="1"/>
</dbReference>
<evidence type="ECO:0000313" key="1">
    <source>
        <dbReference type="EMBL" id="TDR47856.1"/>
    </source>
</evidence>
<accession>A0A4V3DNC2</accession>
<proteinExistence type="predicted"/>
<name>A0A4V3DNC2_9GAMM</name>
<keyword evidence="2" id="KW-1185">Reference proteome</keyword>
<keyword evidence="1" id="KW-0808">Transferase</keyword>
<reference evidence="1 2" key="1">
    <citation type="submission" date="2019-03" db="EMBL/GenBank/DDBJ databases">
        <title>Genomic Encyclopedia of Type Strains, Phase IV (KMG-IV): sequencing the most valuable type-strain genomes for metagenomic binning, comparative biology and taxonomic classification.</title>
        <authorList>
            <person name="Goeker M."/>
        </authorList>
    </citation>
    <scope>NUCLEOTIDE SEQUENCE [LARGE SCALE GENOMIC DNA]</scope>
    <source>
        <strain evidence="1 2">DSM 21667</strain>
    </source>
</reference>
<dbReference type="AlphaFoldDB" id="A0A4V3DNC2"/>
<protein>
    <submittedName>
        <fullName evidence="1">Putative nucleotidyltransferase</fullName>
    </submittedName>
</protein>
<organism evidence="1 2">
    <name type="scientific">Tahibacter aquaticus</name>
    <dbReference type="NCBI Taxonomy" id="520092"/>
    <lineage>
        <taxon>Bacteria</taxon>
        <taxon>Pseudomonadati</taxon>
        <taxon>Pseudomonadota</taxon>
        <taxon>Gammaproteobacteria</taxon>
        <taxon>Lysobacterales</taxon>
        <taxon>Rhodanobacteraceae</taxon>
        <taxon>Tahibacter</taxon>
    </lineage>
</organism>
<dbReference type="EMBL" id="SNZH01000002">
    <property type="protein sequence ID" value="TDR47856.1"/>
    <property type="molecule type" value="Genomic_DNA"/>
</dbReference>
<dbReference type="RefSeq" id="WP_133817562.1">
    <property type="nucleotide sequence ID" value="NZ_SNZH01000002.1"/>
</dbReference>
<gene>
    <name evidence="1" type="ORF">DFR29_102518</name>
</gene>
<sequence>MDAVYSPSNPAPATILFECIAGSRAYGTHTADSDEDIRGIFALPAQDYLLLQQPPNQISDARNNVVYFSLRRTIELLSAANPSLMELLYMPADCVRQCAPEMQELLRRRALFVTRRCADTHLGYAFSQIKKARGQNKWINQPKPAEPPQKEDYCHVVTRARLAPDGAAPFRPEPLGRSGIDLARHHAARVEHARDLYRLYDYGSDARGVFRGDVIACESIALDDEQTRFAGLLIYNEQAWKQALVDHQNYWTWRRERNESRWQQQESGELDFDAKNLMHTLRLLLSGKSILERGEPLVRVGGEALQLLRDVRAGRYSYDQIIDMANAIVADCERLKAGCDLPPETDARAASQLLQELTRAWEARNA</sequence>
<dbReference type="OrthoDB" id="243791at2"/>
<comment type="caution">
    <text evidence="1">The sequence shown here is derived from an EMBL/GenBank/DDBJ whole genome shotgun (WGS) entry which is preliminary data.</text>
</comment>
<dbReference type="Pfam" id="PF10127">
    <property type="entry name" value="RlaP"/>
    <property type="match status" value="1"/>
</dbReference>
<dbReference type="GO" id="GO:0016740">
    <property type="term" value="F:transferase activity"/>
    <property type="evidence" value="ECO:0007669"/>
    <property type="project" value="UniProtKB-KW"/>
</dbReference>
<dbReference type="PANTHER" id="PTHR34817">
    <property type="entry name" value="NUCLEOTIDYLTRANSFERASE"/>
    <property type="match status" value="1"/>
</dbReference>
<dbReference type="InterPro" id="IPR018775">
    <property type="entry name" value="RlaP"/>
</dbReference>
<evidence type="ECO:0000313" key="2">
    <source>
        <dbReference type="Proteomes" id="UP000295293"/>
    </source>
</evidence>